<evidence type="ECO:0000256" key="1">
    <source>
        <dbReference type="ARBA" id="ARBA00004498"/>
    </source>
</evidence>
<comment type="caution">
    <text evidence="5">The sequence shown here is derived from an EMBL/GenBank/DDBJ whole genome shotgun (WGS) entry which is preliminary data.</text>
</comment>
<feature type="compositionally biased region" description="Gly residues" evidence="3">
    <location>
        <begin position="220"/>
        <end position="229"/>
    </location>
</feature>
<dbReference type="PANTHER" id="PTHR24023:SF1082">
    <property type="entry name" value="COLLAGEN TRIPLE HELIX REPEAT"/>
    <property type="match status" value="1"/>
</dbReference>
<dbReference type="EMBL" id="SCEB01215730">
    <property type="protein sequence ID" value="RXM28048.1"/>
    <property type="molecule type" value="Genomic_DNA"/>
</dbReference>
<dbReference type="PRINTS" id="PR00453">
    <property type="entry name" value="VWFADOMAIN"/>
</dbReference>
<dbReference type="Gene3D" id="3.40.50.410">
    <property type="entry name" value="von Willebrand factor, type A domain"/>
    <property type="match status" value="1"/>
</dbReference>
<dbReference type="Gene3D" id="3.40.33.10">
    <property type="entry name" value="CAP"/>
    <property type="match status" value="1"/>
</dbReference>
<dbReference type="Pfam" id="PF01391">
    <property type="entry name" value="Collagen"/>
    <property type="match status" value="3"/>
</dbReference>
<organism evidence="5 6">
    <name type="scientific">Acipenser ruthenus</name>
    <name type="common">Sterlet sturgeon</name>
    <dbReference type="NCBI Taxonomy" id="7906"/>
    <lineage>
        <taxon>Eukaryota</taxon>
        <taxon>Metazoa</taxon>
        <taxon>Chordata</taxon>
        <taxon>Craniata</taxon>
        <taxon>Vertebrata</taxon>
        <taxon>Euteleostomi</taxon>
        <taxon>Actinopterygii</taxon>
        <taxon>Chondrostei</taxon>
        <taxon>Acipenseriformes</taxon>
        <taxon>Acipenseridae</taxon>
        <taxon>Acipenser</taxon>
    </lineage>
</organism>
<proteinExistence type="predicted"/>
<dbReference type="SUPFAM" id="SSF53300">
    <property type="entry name" value="vWA-like"/>
    <property type="match status" value="1"/>
</dbReference>
<dbReference type="Pfam" id="PF00092">
    <property type="entry name" value="VWA"/>
    <property type="match status" value="1"/>
</dbReference>
<dbReference type="PANTHER" id="PTHR24023">
    <property type="entry name" value="COLLAGEN ALPHA"/>
    <property type="match status" value="1"/>
</dbReference>
<feature type="domain" description="VWFA" evidence="4">
    <location>
        <begin position="374"/>
        <end position="564"/>
    </location>
</feature>
<evidence type="ECO:0000256" key="3">
    <source>
        <dbReference type="SAM" id="MobiDB-lite"/>
    </source>
</evidence>
<keyword evidence="2" id="KW-0964">Secreted</keyword>
<dbReference type="AlphaFoldDB" id="A0A444TYS0"/>
<dbReference type="InterPro" id="IPR035940">
    <property type="entry name" value="CAP_sf"/>
</dbReference>
<feature type="compositionally biased region" description="Low complexity" evidence="3">
    <location>
        <begin position="143"/>
        <end position="161"/>
    </location>
</feature>
<evidence type="ECO:0000256" key="2">
    <source>
        <dbReference type="ARBA" id="ARBA00022530"/>
    </source>
</evidence>
<dbReference type="Pfam" id="PF00188">
    <property type="entry name" value="CAP"/>
    <property type="match status" value="1"/>
</dbReference>
<dbReference type="Proteomes" id="UP000289886">
    <property type="component" value="Unassembled WGS sequence"/>
</dbReference>
<dbReference type="GO" id="GO:0031012">
    <property type="term" value="C:extracellular matrix"/>
    <property type="evidence" value="ECO:0007669"/>
    <property type="project" value="TreeGrafter"/>
</dbReference>
<keyword evidence="5" id="KW-0176">Collagen</keyword>
<dbReference type="InterPro" id="IPR034113">
    <property type="entry name" value="SCP_GAPR1-like"/>
</dbReference>
<feature type="compositionally biased region" description="Low complexity" evidence="3">
    <location>
        <begin position="96"/>
        <end position="110"/>
    </location>
</feature>
<name>A0A444TYS0_ACIRT</name>
<keyword evidence="6" id="KW-1185">Reference proteome</keyword>
<evidence type="ECO:0000313" key="6">
    <source>
        <dbReference type="Proteomes" id="UP000289886"/>
    </source>
</evidence>
<protein>
    <submittedName>
        <fullName evidence="5">Collagen alpha-2(VI) chain</fullName>
    </submittedName>
</protein>
<dbReference type="InterPro" id="IPR002035">
    <property type="entry name" value="VWF_A"/>
</dbReference>
<evidence type="ECO:0000313" key="5">
    <source>
        <dbReference type="EMBL" id="RXM28048.1"/>
    </source>
</evidence>
<dbReference type="InterPro" id="IPR036465">
    <property type="entry name" value="vWFA_dom_sf"/>
</dbReference>
<dbReference type="FunFam" id="3.40.50.410:FF:000027">
    <property type="entry name" value="collagen alpha-2(VI) chain isoform X1"/>
    <property type="match status" value="1"/>
</dbReference>
<dbReference type="InterPro" id="IPR014044">
    <property type="entry name" value="CAP_dom"/>
</dbReference>
<feature type="compositionally biased region" description="Basic and acidic residues" evidence="3">
    <location>
        <begin position="162"/>
        <end position="182"/>
    </location>
</feature>
<dbReference type="InterPro" id="IPR008160">
    <property type="entry name" value="Collagen"/>
</dbReference>
<feature type="region of interest" description="Disordered" evidence="3">
    <location>
        <begin position="1"/>
        <end position="24"/>
    </location>
</feature>
<dbReference type="CDD" id="cd05382">
    <property type="entry name" value="CAP_GAPR1-like"/>
    <property type="match status" value="1"/>
</dbReference>
<sequence>MDRRTPSGYVKRKQKKEKEARGAALLQSVPSIDSFFKKEVASCSSEEAPVASASSSANVSNEADCETTSPACKPEPPEILSPPPGASSATCDTVPEGDPGIEGPIGYPGPKGFHGMKGEKGVAGLAGRNGTDGQKGKLGRIGAPGCKGDPGDKGPLGYPGDVGERGQEGDPGSKGDHGRPGRDGPPGPPGELGQKGEQGSPGSPGLPGQKGRQGRRGDPGTKGGAGPIGPSGEKGDVGPEGQRGLPGEVGNKGSKGSRGDSGDVGQRGEPGAPGPKGDRGRTGFSYPGPRGPTGDRGDKGNPGPQGARGEYGQKGAPGVKGTSGDPGDPGPTGEPGLRAPQGEPGEPALLYQDMSDGCIEHCPADCEKRCGALDIVFVIDSSESVGLTNFTLEKNFVINVVSRLGSIAKDPKSDTGTRVGIVQYSHDNTFEAIQLNDSRIDSLATFKDAVKRLQWIAGGTYTPSALRFAYDQLIKGSKRDKAKVFAVVITDGRYDPRDDETLLQSLCSGDVIVNAIGIGDMFSRHQEDESLKSIACNDQSRVTGMNLFADLVAEEFIDKMEEVLCPDRESEQFSRDLLKKLNDKRQQHGAGPLRISPALSNEAKEWAEHLIRKRVIQNRPGDHGQSLWYQTGTSTENPSGCEVAESWYSEYSKYDFSSPGFQRGAGNFSQMVWRCSSEVGIGLATDRRGMFIAVALYDPPGNIDNRSYFRDNVLPRGSRKS</sequence>
<reference evidence="5 6" key="1">
    <citation type="submission" date="2019-01" db="EMBL/GenBank/DDBJ databases">
        <title>Draft Genome and Complete Hox-Cluster Characterization of the Sterlet Sturgeon (Acipenser ruthenus).</title>
        <authorList>
            <person name="Wei Q."/>
        </authorList>
    </citation>
    <scope>NUCLEOTIDE SEQUENCE [LARGE SCALE GENOMIC DNA]</scope>
    <source>
        <strain evidence="5">WHYD16114868_AA</strain>
        <tissue evidence="5">Blood</tissue>
    </source>
</reference>
<dbReference type="SMART" id="SM00327">
    <property type="entry name" value="VWA"/>
    <property type="match status" value="1"/>
</dbReference>
<dbReference type="SMART" id="SM00198">
    <property type="entry name" value="SCP"/>
    <property type="match status" value="1"/>
</dbReference>
<dbReference type="SUPFAM" id="SSF55797">
    <property type="entry name" value="PR-1-like"/>
    <property type="match status" value="1"/>
</dbReference>
<dbReference type="PROSITE" id="PS50234">
    <property type="entry name" value="VWFA"/>
    <property type="match status" value="1"/>
</dbReference>
<comment type="subcellular location">
    <subcellularLocation>
        <location evidence="1">Secreted</location>
        <location evidence="1">Extracellular space</location>
        <location evidence="1">Extracellular matrix</location>
    </subcellularLocation>
</comment>
<gene>
    <name evidence="5" type="ORF">EOD39_10089</name>
</gene>
<feature type="region of interest" description="Disordered" evidence="3">
    <location>
        <begin position="46"/>
        <end position="350"/>
    </location>
</feature>
<dbReference type="FunFam" id="3.40.33.10:FF:000002">
    <property type="entry name" value="Golgi-associated plant pathogenesis-related protein 1"/>
    <property type="match status" value="1"/>
</dbReference>
<evidence type="ECO:0000259" key="4">
    <source>
        <dbReference type="PROSITE" id="PS50234"/>
    </source>
</evidence>
<accession>A0A444TYS0</accession>
<dbReference type="GO" id="GO:0005581">
    <property type="term" value="C:collagen trimer"/>
    <property type="evidence" value="ECO:0007669"/>
    <property type="project" value="UniProtKB-KW"/>
</dbReference>
<dbReference type="InterPro" id="IPR050149">
    <property type="entry name" value="Collagen_superfamily"/>
</dbReference>
<keyword evidence="2" id="KW-0272">Extracellular matrix</keyword>
<feature type="compositionally biased region" description="Low complexity" evidence="3">
    <location>
        <begin position="46"/>
        <end position="62"/>
    </location>
</feature>
<dbReference type="GO" id="GO:0005615">
    <property type="term" value="C:extracellular space"/>
    <property type="evidence" value="ECO:0007669"/>
    <property type="project" value="TreeGrafter"/>
</dbReference>
<feature type="compositionally biased region" description="Low complexity" evidence="3">
    <location>
        <begin position="191"/>
        <end position="210"/>
    </location>
</feature>
<feature type="compositionally biased region" description="Pro residues" evidence="3">
    <location>
        <begin position="73"/>
        <end position="85"/>
    </location>
</feature>